<keyword evidence="3" id="KW-1185">Reference proteome</keyword>
<accession>A0AAE1PZ44</accession>
<evidence type="ECO:0000313" key="3">
    <source>
        <dbReference type="Proteomes" id="UP001292094"/>
    </source>
</evidence>
<organism evidence="2 3">
    <name type="scientific">Petrolisthes manimaculis</name>
    <dbReference type="NCBI Taxonomy" id="1843537"/>
    <lineage>
        <taxon>Eukaryota</taxon>
        <taxon>Metazoa</taxon>
        <taxon>Ecdysozoa</taxon>
        <taxon>Arthropoda</taxon>
        <taxon>Crustacea</taxon>
        <taxon>Multicrustacea</taxon>
        <taxon>Malacostraca</taxon>
        <taxon>Eumalacostraca</taxon>
        <taxon>Eucarida</taxon>
        <taxon>Decapoda</taxon>
        <taxon>Pleocyemata</taxon>
        <taxon>Anomura</taxon>
        <taxon>Galatheoidea</taxon>
        <taxon>Porcellanidae</taxon>
        <taxon>Petrolisthes</taxon>
    </lineage>
</organism>
<protein>
    <submittedName>
        <fullName evidence="2">Uncharacterized protein</fullName>
    </submittedName>
</protein>
<evidence type="ECO:0000256" key="1">
    <source>
        <dbReference type="SAM" id="MobiDB-lite"/>
    </source>
</evidence>
<sequence>MDVREVKEVLTEGWTSPHLTSPLPPMQLLPAHTTTHPALASPHCLPSGPTHEGKLWGDIPRQPSHQLQESEKKNIGLIVRRRVASPTIKCVVNVGFITGNPEMRPVRATTTFIKQ</sequence>
<gene>
    <name evidence="2" type="ORF">Pmani_012170</name>
</gene>
<dbReference type="EMBL" id="JAWZYT010000996">
    <property type="protein sequence ID" value="KAK4316676.1"/>
    <property type="molecule type" value="Genomic_DNA"/>
</dbReference>
<reference evidence="2" key="1">
    <citation type="submission" date="2023-11" db="EMBL/GenBank/DDBJ databases">
        <title>Genome assemblies of two species of porcelain crab, Petrolisthes cinctipes and Petrolisthes manimaculis (Anomura: Porcellanidae).</title>
        <authorList>
            <person name="Angst P."/>
        </authorList>
    </citation>
    <scope>NUCLEOTIDE SEQUENCE</scope>
    <source>
        <strain evidence="2">PB745_02</strain>
        <tissue evidence="2">Gill</tissue>
    </source>
</reference>
<name>A0AAE1PZ44_9EUCA</name>
<feature type="region of interest" description="Disordered" evidence="1">
    <location>
        <begin position="37"/>
        <end position="68"/>
    </location>
</feature>
<dbReference type="Proteomes" id="UP001292094">
    <property type="component" value="Unassembled WGS sequence"/>
</dbReference>
<comment type="caution">
    <text evidence="2">The sequence shown here is derived from an EMBL/GenBank/DDBJ whole genome shotgun (WGS) entry which is preliminary data.</text>
</comment>
<proteinExistence type="predicted"/>
<dbReference type="AlphaFoldDB" id="A0AAE1PZ44"/>
<evidence type="ECO:0000313" key="2">
    <source>
        <dbReference type="EMBL" id="KAK4316676.1"/>
    </source>
</evidence>